<reference evidence="4 5" key="1">
    <citation type="submission" date="2013-02" db="EMBL/GenBank/DDBJ databases">
        <title>The Genome Sequence of Plasmodium vinckei vinckei.</title>
        <authorList>
            <consortium name="The Broad Institute Genome Sequencing Platform"/>
            <consortium name="The Broad Institute Genome Sequencing Center for Infectious Disease"/>
            <person name="Neafsey D."/>
            <person name="Cheeseman I."/>
            <person name="Volkman S."/>
            <person name="Adams J."/>
            <person name="Walker B."/>
            <person name="Young S.K."/>
            <person name="Zeng Q."/>
            <person name="Gargeya S."/>
            <person name="Fitzgerald M."/>
            <person name="Haas B."/>
            <person name="Abouelleil A."/>
            <person name="Alvarado L."/>
            <person name="Arachchi H.M."/>
            <person name="Berlin A.M."/>
            <person name="Chapman S.B."/>
            <person name="Dewar J."/>
            <person name="Goldberg J."/>
            <person name="Griggs A."/>
            <person name="Gujja S."/>
            <person name="Hansen M."/>
            <person name="Howarth C."/>
            <person name="Imamovic A."/>
            <person name="Larimer J."/>
            <person name="McCowan C."/>
            <person name="Murphy C."/>
            <person name="Neiman D."/>
            <person name="Pearson M."/>
            <person name="Priest M."/>
            <person name="Roberts A."/>
            <person name="Saif S."/>
            <person name="Shea T."/>
            <person name="Sisk P."/>
            <person name="Sykes S."/>
            <person name="Wortman J."/>
            <person name="Nusbaum C."/>
            <person name="Birren B."/>
        </authorList>
    </citation>
    <scope>NUCLEOTIDE SEQUENCE [LARGE SCALE GENOMIC DNA]</scope>
    <source>
        <strain evidence="5">vinckei</strain>
    </source>
</reference>
<accession>A0A081I9N2</accession>
<sequence length="160" mass="18990">MNKRIFSLVCIILYVILAVLIHCSEQKHDQSKTSGLRSRIIRAINKLDEINKKNDLEPQLEAILKNNYIRDYLDDINNKDYRDVSYYSEYLDDEDTCNREDANNDDVDDDKESKRRKDPSFNKMIENFLNDNKDLSMDRLEIEKYVLNILKTSPNNQTVY</sequence>
<evidence type="ECO:0000256" key="2">
    <source>
        <dbReference type="SAM" id="SignalP"/>
    </source>
</evidence>
<evidence type="ECO:0000256" key="1">
    <source>
        <dbReference type="SAM" id="MobiDB-lite"/>
    </source>
</evidence>
<gene>
    <name evidence="4" type="ORF">YYE_04901</name>
</gene>
<dbReference type="Proteomes" id="UP000030681">
    <property type="component" value="Unassembled WGS sequence"/>
</dbReference>
<proteinExistence type="predicted"/>
<dbReference type="EMBL" id="KL446957">
    <property type="protein sequence ID" value="KEG00390.1"/>
    <property type="molecule type" value="Genomic_DNA"/>
</dbReference>
<feature type="signal peptide" evidence="2">
    <location>
        <begin position="1"/>
        <end position="26"/>
    </location>
</feature>
<feature type="region of interest" description="Disordered" evidence="1">
    <location>
        <begin position="96"/>
        <end position="118"/>
    </location>
</feature>
<evidence type="ECO:0000259" key="3">
    <source>
        <dbReference type="Pfam" id="PF09690"/>
    </source>
</evidence>
<name>A0A081I9N2_PLAVN</name>
<evidence type="ECO:0000313" key="4">
    <source>
        <dbReference type="EMBL" id="KEG00390.1"/>
    </source>
</evidence>
<keyword evidence="2" id="KW-0732">Signal</keyword>
<feature type="domain" description="PYST-C1-like N-terminal" evidence="3">
    <location>
        <begin position="32"/>
        <end position="81"/>
    </location>
</feature>
<protein>
    <recommendedName>
        <fullName evidence="3">PYST-C1-like N-terminal domain-containing protein</fullName>
    </recommendedName>
</protein>
<dbReference type="AlphaFoldDB" id="A0A081I9N2"/>
<dbReference type="NCBIfam" id="TIGR01601">
    <property type="entry name" value="PYST-C1"/>
    <property type="match status" value="1"/>
</dbReference>
<feature type="chain" id="PRO_5001758152" description="PYST-C1-like N-terminal domain-containing protein" evidence="2">
    <location>
        <begin position="27"/>
        <end position="160"/>
    </location>
</feature>
<dbReference type="Pfam" id="PF09690">
    <property type="entry name" value="PYST-C1"/>
    <property type="match status" value="1"/>
</dbReference>
<organism evidence="4 5">
    <name type="scientific">Plasmodium vinckei vinckei</name>
    <dbReference type="NCBI Taxonomy" id="54757"/>
    <lineage>
        <taxon>Eukaryota</taxon>
        <taxon>Sar</taxon>
        <taxon>Alveolata</taxon>
        <taxon>Apicomplexa</taxon>
        <taxon>Aconoidasida</taxon>
        <taxon>Haemosporida</taxon>
        <taxon>Plasmodiidae</taxon>
        <taxon>Plasmodium</taxon>
        <taxon>Plasmodium (Vinckeia)</taxon>
    </lineage>
</organism>
<evidence type="ECO:0000313" key="5">
    <source>
        <dbReference type="Proteomes" id="UP000030681"/>
    </source>
</evidence>
<dbReference type="InterPro" id="IPR006488">
    <property type="entry name" value="PYST-C1_N"/>
</dbReference>